<dbReference type="Proteomes" id="UP001589896">
    <property type="component" value="Unassembled WGS sequence"/>
</dbReference>
<evidence type="ECO:0000256" key="1">
    <source>
        <dbReference type="SAM" id="MobiDB-lite"/>
    </source>
</evidence>
<sequence length="111" mass="11695">MGVVPAVVYQCGGSATRPGRHPAQTSASACARIPFSVALRDPSRAQPGASVDGKLEVILESLNRKKKLGGMAGRQTQSNRISSTGFHKTKRVEIDSAKPVSPPREIGLSKT</sequence>
<accession>A0ABV6RIC5</accession>
<organism evidence="2 3">
    <name type="scientific">Lysobacter korlensis</name>
    <dbReference type="NCBI Taxonomy" id="553636"/>
    <lineage>
        <taxon>Bacteria</taxon>
        <taxon>Pseudomonadati</taxon>
        <taxon>Pseudomonadota</taxon>
        <taxon>Gammaproteobacteria</taxon>
        <taxon>Lysobacterales</taxon>
        <taxon>Lysobacteraceae</taxon>
        <taxon>Lysobacter</taxon>
    </lineage>
</organism>
<evidence type="ECO:0000313" key="2">
    <source>
        <dbReference type="EMBL" id="MFC0676736.1"/>
    </source>
</evidence>
<gene>
    <name evidence="2" type="ORF">ACFFGH_02565</name>
</gene>
<comment type="caution">
    <text evidence="2">The sequence shown here is derived from an EMBL/GenBank/DDBJ whole genome shotgun (WGS) entry which is preliminary data.</text>
</comment>
<protein>
    <submittedName>
        <fullName evidence="2">Uncharacterized protein</fullName>
    </submittedName>
</protein>
<feature type="region of interest" description="Disordered" evidence="1">
    <location>
        <begin position="67"/>
        <end position="111"/>
    </location>
</feature>
<proteinExistence type="predicted"/>
<reference evidence="2 3" key="1">
    <citation type="submission" date="2024-09" db="EMBL/GenBank/DDBJ databases">
        <authorList>
            <person name="Sun Q."/>
            <person name="Mori K."/>
        </authorList>
    </citation>
    <scope>NUCLEOTIDE SEQUENCE [LARGE SCALE GENOMIC DNA]</scope>
    <source>
        <strain evidence="2 3">KCTC 23076</strain>
    </source>
</reference>
<feature type="compositionally biased region" description="Polar residues" evidence="1">
    <location>
        <begin position="74"/>
        <end position="86"/>
    </location>
</feature>
<dbReference type="EMBL" id="JBHLTG010000001">
    <property type="protein sequence ID" value="MFC0676736.1"/>
    <property type="molecule type" value="Genomic_DNA"/>
</dbReference>
<name>A0ABV6RIC5_9GAMM</name>
<keyword evidence="3" id="KW-1185">Reference proteome</keyword>
<evidence type="ECO:0000313" key="3">
    <source>
        <dbReference type="Proteomes" id="UP001589896"/>
    </source>
</evidence>